<dbReference type="RefSeq" id="WP_187670986.1">
    <property type="nucleotide sequence ID" value="NZ_CAJFCI010000039.1"/>
</dbReference>
<name>A0A7U7EP60_9GAMM</name>
<keyword evidence="4" id="KW-1185">Reference proteome</keyword>
<accession>A0A7U7EP60</accession>
<evidence type="ECO:0000313" key="4">
    <source>
        <dbReference type="Proteomes" id="UP000583387"/>
    </source>
</evidence>
<dbReference type="Pfam" id="PF13590">
    <property type="entry name" value="DUF4136"/>
    <property type="match status" value="1"/>
</dbReference>
<sequence>MKRSLVLLPLCLGLLACQSPNPYSADSAPMPPAPAHAADAIDLSAYPAAPLDFARYRTWSWLAPPNATGSLSAEQMQQILGSGFEQRGLRQAQPGKPADLQARANVRIEQRMYQAYDDVGVSYGYGHYPYWRDHYGLYGRVPIVRTYQREVLVLRIDLFDAGSGQPVWSGSGEAYADGREALRQATRNALDQFPPN</sequence>
<feature type="chain" id="PRO_5030774442" description="DUF4136 domain-containing protein" evidence="1">
    <location>
        <begin position="26"/>
        <end position="196"/>
    </location>
</feature>
<dbReference type="Gene3D" id="3.30.160.670">
    <property type="match status" value="1"/>
</dbReference>
<dbReference type="AlphaFoldDB" id="A0A7U7EP60"/>
<keyword evidence="1" id="KW-0732">Signal</keyword>
<dbReference type="PROSITE" id="PS51257">
    <property type="entry name" value="PROKAR_LIPOPROTEIN"/>
    <property type="match status" value="1"/>
</dbReference>
<feature type="signal peptide" evidence="1">
    <location>
        <begin position="1"/>
        <end position="25"/>
    </location>
</feature>
<reference evidence="3 4" key="1">
    <citation type="submission" date="2020-08" db="EMBL/GenBank/DDBJ databases">
        <authorList>
            <person name="Criscuolo A."/>
        </authorList>
    </citation>
    <scope>NUCLEOTIDE SEQUENCE [LARGE SCALE GENOMIC DNA]</scope>
    <source>
        <strain evidence="3">CIP111764</strain>
    </source>
</reference>
<feature type="domain" description="DUF4136" evidence="2">
    <location>
        <begin position="51"/>
        <end position="195"/>
    </location>
</feature>
<evidence type="ECO:0000259" key="2">
    <source>
        <dbReference type="Pfam" id="PF13590"/>
    </source>
</evidence>
<protein>
    <recommendedName>
        <fullName evidence="2">DUF4136 domain-containing protein</fullName>
    </recommendedName>
</protein>
<dbReference type="Proteomes" id="UP000583387">
    <property type="component" value="Unassembled WGS sequence"/>
</dbReference>
<evidence type="ECO:0000256" key="1">
    <source>
        <dbReference type="SAM" id="SignalP"/>
    </source>
</evidence>
<organism evidence="3 4">
    <name type="scientific">Zestomonas carbonaria</name>
    <dbReference type="NCBI Taxonomy" id="2762745"/>
    <lineage>
        <taxon>Bacteria</taxon>
        <taxon>Pseudomonadati</taxon>
        <taxon>Pseudomonadota</taxon>
        <taxon>Gammaproteobacteria</taxon>
        <taxon>Pseudomonadales</taxon>
        <taxon>Pseudomonadaceae</taxon>
        <taxon>Zestomonas</taxon>
    </lineage>
</organism>
<gene>
    <name evidence="3" type="ORF">PSEWESI4_01918</name>
</gene>
<evidence type="ECO:0000313" key="3">
    <source>
        <dbReference type="EMBL" id="CAD5107645.1"/>
    </source>
</evidence>
<comment type="caution">
    <text evidence="3">The sequence shown here is derived from an EMBL/GenBank/DDBJ whole genome shotgun (WGS) entry which is preliminary data.</text>
</comment>
<dbReference type="EMBL" id="CAJFCI010000039">
    <property type="protein sequence ID" value="CAD5107645.1"/>
    <property type="molecule type" value="Genomic_DNA"/>
</dbReference>
<dbReference type="InterPro" id="IPR025411">
    <property type="entry name" value="DUF4136"/>
</dbReference>
<proteinExistence type="predicted"/>